<dbReference type="EMBL" id="CP076128">
    <property type="protein sequence ID" value="QWG05621.1"/>
    <property type="molecule type" value="Genomic_DNA"/>
</dbReference>
<sequence>MDDPYGDVSERLDVREKGGSGYLLKSLRNGYDTRNHHSTDKYQPKKGEDNLWKWGN</sequence>
<proteinExistence type="predicted"/>
<feature type="region of interest" description="Disordered" evidence="1">
    <location>
        <begin position="1"/>
        <end position="56"/>
    </location>
</feature>
<evidence type="ECO:0000313" key="3">
    <source>
        <dbReference type="Proteomes" id="UP000682802"/>
    </source>
</evidence>
<dbReference type="Proteomes" id="UP000682802">
    <property type="component" value="Chromosome 1"/>
</dbReference>
<reference evidence="2 3" key="1">
    <citation type="submission" date="2021-05" db="EMBL/GenBank/DDBJ databases">
        <title>Comparative genomic studies on the polysaccharide-degrading batcterial strains of the Flammeovirga genus.</title>
        <authorList>
            <person name="Zewei F."/>
            <person name="Zheng Z."/>
            <person name="Yu L."/>
            <person name="Ruyue G."/>
            <person name="Yanhong M."/>
            <person name="Yuanyuan C."/>
            <person name="Jingyan G."/>
            <person name="Wenjun H."/>
        </authorList>
    </citation>
    <scope>NUCLEOTIDE SEQUENCE [LARGE SCALE GENOMIC DNA]</scope>
    <source>
        <strain evidence="2 3">YS10</strain>
    </source>
</reference>
<feature type="compositionally biased region" description="Basic and acidic residues" evidence="1">
    <location>
        <begin position="8"/>
        <end position="18"/>
    </location>
</feature>
<accession>A0ABX8GQ18</accession>
<gene>
    <name evidence="2" type="ORF">KM029_09515</name>
</gene>
<feature type="compositionally biased region" description="Basic and acidic residues" evidence="1">
    <location>
        <begin position="31"/>
        <end position="56"/>
    </location>
</feature>
<keyword evidence="3" id="KW-1185">Reference proteome</keyword>
<organism evidence="2 3">
    <name type="scientific">Flammeovirga kamogawensis</name>
    <dbReference type="NCBI Taxonomy" id="373891"/>
    <lineage>
        <taxon>Bacteria</taxon>
        <taxon>Pseudomonadati</taxon>
        <taxon>Bacteroidota</taxon>
        <taxon>Cytophagia</taxon>
        <taxon>Cytophagales</taxon>
        <taxon>Flammeovirgaceae</taxon>
        <taxon>Flammeovirga</taxon>
    </lineage>
</organism>
<dbReference type="RefSeq" id="WP_158631015.1">
    <property type="nucleotide sequence ID" value="NZ_CP076128.1"/>
</dbReference>
<name>A0ABX8GQ18_9BACT</name>
<evidence type="ECO:0000313" key="2">
    <source>
        <dbReference type="EMBL" id="QWG05621.1"/>
    </source>
</evidence>
<evidence type="ECO:0000256" key="1">
    <source>
        <dbReference type="SAM" id="MobiDB-lite"/>
    </source>
</evidence>
<protein>
    <submittedName>
        <fullName evidence="2">Uncharacterized protein</fullName>
    </submittedName>
</protein>